<dbReference type="PANTHER" id="PTHR46111">
    <property type="entry name" value="RIBOSOMAL RNA SMALL SUBUNIT METHYLTRANSFERASE I"/>
    <property type="match status" value="1"/>
</dbReference>
<dbReference type="Proteomes" id="UP000001880">
    <property type="component" value="Chromosome"/>
</dbReference>
<comment type="catalytic activity">
    <reaction evidence="6">
        <text>cytidine(1402) in 16S rRNA + S-adenosyl-L-methionine = 2'-O-methylcytidine(1402) in 16S rRNA + S-adenosyl-L-homocysteine + H(+)</text>
        <dbReference type="Rhea" id="RHEA:42924"/>
        <dbReference type="Rhea" id="RHEA-COMP:10285"/>
        <dbReference type="Rhea" id="RHEA-COMP:10286"/>
        <dbReference type="ChEBI" id="CHEBI:15378"/>
        <dbReference type="ChEBI" id="CHEBI:57856"/>
        <dbReference type="ChEBI" id="CHEBI:59789"/>
        <dbReference type="ChEBI" id="CHEBI:74495"/>
        <dbReference type="ChEBI" id="CHEBI:82748"/>
        <dbReference type="EC" id="2.1.1.198"/>
    </reaction>
</comment>
<dbReference type="PIRSF" id="PIRSF005917">
    <property type="entry name" value="MTase_YraL"/>
    <property type="match status" value="1"/>
</dbReference>
<gene>
    <name evidence="6" type="primary">rsmI</name>
    <name evidence="10" type="ordered locus">Hoch_2514</name>
</gene>
<accession>D0LKK2</accession>
<dbReference type="Gene3D" id="3.30.950.10">
    <property type="entry name" value="Methyltransferase, Cobalt-precorrin-4 Transmethylase, Domain 2"/>
    <property type="match status" value="1"/>
</dbReference>
<evidence type="ECO:0000256" key="2">
    <source>
        <dbReference type="ARBA" id="ARBA00022552"/>
    </source>
</evidence>
<dbReference type="NCBIfam" id="TIGR00096">
    <property type="entry name" value="16S rRNA (cytidine(1402)-2'-O)-methyltransferase"/>
    <property type="match status" value="1"/>
</dbReference>
<dbReference type="GO" id="GO:0070677">
    <property type="term" value="F:rRNA (cytosine-2'-O-)-methyltransferase activity"/>
    <property type="evidence" value="ECO:0007669"/>
    <property type="project" value="UniProtKB-UniRule"/>
</dbReference>
<evidence type="ECO:0000256" key="4">
    <source>
        <dbReference type="ARBA" id="ARBA00022679"/>
    </source>
</evidence>
<dbReference type="PANTHER" id="PTHR46111:SF1">
    <property type="entry name" value="RIBOSOMAL RNA SMALL SUBUNIT METHYLTRANSFERASE I"/>
    <property type="match status" value="1"/>
</dbReference>
<dbReference type="STRING" id="502025.Hoch_2514"/>
<evidence type="ECO:0000256" key="1">
    <source>
        <dbReference type="ARBA" id="ARBA00022490"/>
    </source>
</evidence>
<dbReference type="EMBL" id="CP001804">
    <property type="protein sequence ID" value="ACY15050.1"/>
    <property type="molecule type" value="Genomic_DNA"/>
</dbReference>
<comment type="subcellular location">
    <subcellularLocation>
        <location evidence="6">Cytoplasm</location>
    </subcellularLocation>
</comment>
<feature type="domain" description="Tetrapyrrole methylase" evidence="8">
    <location>
        <begin position="39"/>
        <end position="240"/>
    </location>
</feature>
<keyword evidence="5 6" id="KW-0949">S-adenosyl-L-methionine</keyword>
<dbReference type="CDD" id="cd11648">
    <property type="entry name" value="RsmI"/>
    <property type="match status" value="1"/>
</dbReference>
<dbReference type="FunFam" id="3.30.950.10:FF:000002">
    <property type="entry name" value="Ribosomal RNA small subunit methyltransferase I"/>
    <property type="match status" value="1"/>
</dbReference>
<keyword evidence="3 6" id="KW-0489">Methyltransferase</keyword>
<evidence type="ECO:0000256" key="7">
    <source>
        <dbReference type="SAM" id="MobiDB-lite"/>
    </source>
</evidence>
<evidence type="ECO:0000259" key="9">
    <source>
        <dbReference type="Pfam" id="PF23016"/>
    </source>
</evidence>
<evidence type="ECO:0000256" key="5">
    <source>
        <dbReference type="ARBA" id="ARBA00022691"/>
    </source>
</evidence>
<feature type="compositionally biased region" description="Low complexity" evidence="7">
    <location>
        <begin position="1"/>
        <end position="24"/>
    </location>
</feature>
<evidence type="ECO:0000313" key="11">
    <source>
        <dbReference type="Proteomes" id="UP000001880"/>
    </source>
</evidence>
<evidence type="ECO:0000256" key="3">
    <source>
        <dbReference type="ARBA" id="ARBA00022603"/>
    </source>
</evidence>
<proteinExistence type="inferred from homology"/>
<dbReference type="Pfam" id="PF23016">
    <property type="entry name" value="RsmI_C"/>
    <property type="match status" value="1"/>
</dbReference>
<feature type="region of interest" description="Disordered" evidence="7">
    <location>
        <begin position="1"/>
        <end position="32"/>
    </location>
</feature>
<dbReference type="Gene3D" id="3.40.1010.10">
    <property type="entry name" value="Cobalt-precorrin-4 Transmethylase, Domain 1"/>
    <property type="match status" value="1"/>
</dbReference>
<dbReference type="FunFam" id="3.40.1010.10:FF:000007">
    <property type="entry name" value="Ribosomal RNA small subunit methyltransferase I"/>
    <property type="match status" value="1"/>
</dbReference>
<dbReference type="GO" id="GO:0005737">
    <property type="term" value="C:cytoplasm"/>
    <property type="evidence" value="ECO:0007669"/>
    <property type="project" value="UniProtKB-SubCell"/>
</dbReference>
<evidence type="ECO:0000313" key="10">
    <source>
        <dbReference type="EMBL" id="ACY15050.1"/>
    </source>
</evidence>
<dbReference type="Pfam" id="PF00590">
    <property type="entry name" value="TP_methylase"/>
    <property type="match status" value="1"/>
</dbReference>
<dbReference type="EC" id="2.1.1.198" evidence="6"/>
<dbReference type="KEGG" id="hoh:Hoch_2514"/>
<dbReference type="SUPFAM" id="SSF53790">
    <property type="entry name" value="Tetrapyrrole methylase"/>
    <property type="match status" value="1"/>
</dbReference>
<evidence type="ECO:0000259" key="8">
    <source>
        <dbReference type="Pfam" id="PF00590"/>
    </source>
</evidence>
<dbReference type="InterPro" id="IPR035996">
    <property type="entry name" value="4pyrrol_Methylase_sf"/>
</dbReference>
<name>D0LKK2_HALO1</name>
<dbReference type="HAMAP" id="MF_01877">
    <property type="entry name" value="16SrRNA_methyltr_I"/>
    <property type="match status" value="1"/>
</dbReference>
<keyword evidence="2 6" id="KW-0698">rRNA processing</keyword>
<keyword evidence="4 6" id="KW-0808">Transferase</keyword>
<dbReference type="AlphaFoldDB" id="D0LKK2"/>
<dbReference type="InterPro" id="IPR014776">
    <property type="entry name" value="4pyrrole_Mease_sub2"/>
</dbReference>
<keyword evidence="1 6" id="KW-0963">Cytoplasm</keyword>
<dbReference type="eggNOG" id="COG0313">
    <property type="taxonomic scope" value="Bacteria"/>
</dbReference>
<dbReference type="InterPro" id="IPR014777">
    <property type="entry name" value="4pyrrole_Mease_sub1"/>
</dbReference>
<dbReference type="HOGENOM" id="CLU_044779_2_0_7"/>
<dbReference type="InterPro" id="IPR000878">
    <property type="entry name" value="4pyrrol_Mease"/>
</dbReference>
<dbReference type="RefSeq" id="WP_012827658.1">
    <property type="nucleotide sequence ID" value="NC_013440.1"/>
</dbReference>
<comment type="similarity">
    <text evidence="6">Belongs to the methyltransferase superfamily. RsmI family.</text>
</comment>
<dbReference type="InterPro" id="IPR053910">
    <property type="entry name" value="RsmI_HTH"/>
</dbReference>
<keyword evidence="11" id="KW-1185">Reference proteome</keyword>
<protein>
    <recommendedName>
        <fullName evidence="6">Ribosomal RNA small subunit methyltransferase I</fullName>
        <ecNumber evidence="6">2.1.1.198</ecNumber>
    </recommendedName>
    <alternativeName>
        <fullName evidence="6">16S rRNA 2'-O-ribose C1402 methyltransferase</fullName>
    </alternativeName>
    <alternativeName>
        <fullName evidence="6">rRNA (cytidine-2'-O-)-methyltransferase RsmI</fullName>
    </alternativeName>
</protein>
<feature type="domain" description="RsmI HTH" evidence="9">
    <location>
        <begin position="277"/>
        <end position="314"/>
    </location>
</feature>
<sequence length="320" mass="33913">MSAAVSASDSDSGANSDSGSNSDAQATPDSRANSDRGVLYVVATPIGNLEDMSYRAVRVLSEVAVIAAEDTRSAARLCNHFGIRGPRVVSMFEHNEAERSRALLAELRAGRDVAIISEAGMPGISDPGERMVAAAVAAELRVEVVPGAVAATAALVASGLPSGRFLFLGFPPRERGARRELFGSLRGDPATMLFYEAPDRVYETLCDLAAAFGDERPAALARELTKRYEEIARAPLAQLAARYAETAPRGECTLVVAGAREGDEVHAVLSLDDISARMRELLAQGLGPKDAAARLVVVTGKPRRQLYQLALSLKREHDAG</sequence>
<organism evidence="10 11">
    <name type="scientific">Haliangium ochraceum (strain DSM 14365 / JCM 11303 / SMP-2)</name>
    <dbReference type="NCBI Taxonomy" id="502025"/>
    <lineage>
        <taxon>Bacteria</taxon>
        <taxon>Pseudomonadati</taxon>
        <taxon>Myxococcota</taxon>
        <taxon>Polyangia</taxon>
        <taxon>Haliangiales</taxon>
        <taxon>Kofleriaceae</taxon>
        <taxon>Haliangium</taxon>
    </lineage>
</organism>
<dbReference type="InterPro" id="IPR008189">
    <property type="entry name" value="rRNA_ssu_MeTfrase_I"/>
</dbReference>
<comment type="function">
    <text evidence="6">Catalyzes the 2'-O-methylation of the ribose of cytidine 1402 (C1402) in 16S rRNA.</text>
</comment>
<reference evidence="10 11" key="1">
    <citation type="journal article" date="2010" name="Stand. Genomic Sci.">
        <title>Complete genome sequence of Haliangium ochraceum type strain (SMP-2).</title>
        <authorList>
            <consortium name="US DOE Joint Genome Institute (JGI-PGF)"/>
            <person name="Ivanova N."/>
            <person name="Daum C."/>
            <person name="Lang E."/>
            <person name="Abt B."/>
            <person name="Kopitz M."/>
            <person name="Saunders E."/>
            <person name="Lapidus A."/>
            <person name="Lucas S."/>
            <person name="Glavina Del Rio T."/>
            <person name="Nolan M."/>
            <person name="Tice H."/>
            <person name="Copeland A."/>
            <person name="Cheng J.F."/>
            <person name="Chen F."/>
            <person name="Bruce D."/>
            <person name="Goodwin L."/>
            <person name="Pitluck S."/>
            <person name="Mavromatis K."/>
            <person name="Pati A."/>
            <person name="Mikhailova N."/>
            <person name="Chen A."/>
            <person name="Palaniappan K."/>
            <person name="Land M."/>
            <person name="Hauser L."/>
            <person name="Chang Y.J."/>
            <person name="Jeffries C.D."/>
            <person name="Detter J.C."/>
            <person name="Brettin T."/>
            <person name="Rohde M."/>
            <person name="Goker M."/>
            <person name="Bristow J."/>
            <person name="Markowitz V."/>
            <person name="Eisen J.A."/>
            <person name="Hugenholtz P."/>
            <person name="Kyrpides N.C."/>
            <person name="Klenk H.P."/>
        </authorList>
    </citation>
    <scope>NUCLEOTIDE SEQUENCE [LARGE SCALE GENOMIC DNA]</scope>
    <source>
        <strain evidence="11">DSM 14365 / CIP 107738 / JCM 11303 / AJ 13395 / SMP-2</strain>
    </source>
</reference>
<evidence type="ECO:0000256" key="6">
    <source>
        <dbReference type="HAMAP-Rule" id="MF_01877"/>
    </source>
</evidence>